<gene>
    <name evidence="3" type="ORF">QEH59_09235</name>
</gene>
<feature type="compositionally biased region" description="Polar residues" evidence="1">
    <location>
        <begin position="126"/>
        <end position="135"/>
    </location>
</feature>
<organism evidence="3 4">
    <name type="scientific">Thalassobacterium sedimentorum</name>
    <dbReference type="NCBI Taxonomy" id="3041258"/>
    <lineage>
        <taxon>Bacteria</taxon>
        <taxon>Pseudomonadati</taxon>
        <taxon>Verrucomicrobiota</taxon>
        <taxon>Opitutia</taxon>
        <taxon>Puniceicoccales</taxon>
        <taxon>Coraliomargaritaceae</taxon>
        <taxon>Thalassobacterium</taxon>
    </lineage>
</organism>
<dbReference type="EMBL" id="JARXIC010000012">
    <property type="protein sequence ID" value="MDQ8194608.1"/>
    <property type="molecule type" value="Genomic_DNA"/>
</dbReference>
<evidence type="ECO:0000313" key="4">
    <source>
        <dbReference type="Proteomes" id="UP001243717"/>
    </source>
</evidence>
<feature type="compositionally biased region" description="Basic and acidic residues" evidence="1">
    <location>
        <begin position="104"/>
        <end position="113"/>
    </location>
</feature>
<keyword evidence="2" id="KW-0472">Membrane</keyword>
<feature type="compositionally biased region" description="Low complexity" evidence="1">
    <location>
        <begin position="28"/>
        <end position="38"/>
    </location>
</feature>
<evidence type="ECO:0000256" key="2">
    <source>
        <dbReference type="SAM" id="Phobius"/>
    </source>
</evidence>
<keyword evidence="4" id="KW-1185">Reference proteome</keyword>
<name>A0ABU1AIK5_9BACT</name>
<evidence type="ECO:0000256" key="1">
    <source>
        <dbReference type="SAM" id="MobiDB-lite"/>
    </source>
</evidence>
<feature type="region of interest" description="Disordered" evidence="1">
    <location>
        <begin position="260"/>
        <end position="285"/>
    </location>
</feature>
<proteinExistence type="predicted"/>
<feature type="compositionally biased region" description="Low complexity" evidence="1">
    <location>
        <begin position="83"/>
        <end position="103"/>
    </location>
</feature>
<dbReference type="Proteomes" id="UP001243717">
    <property type="component" value="Unassembled WGS sequence"/>
</dbReference>
<feature type="compositionally biased region" description="Low complexity" evidence="1">
    <location>
        <begin position="54"/>
        <end position="76"/>
    </location>
</feature>
<accession>A0ABU1AIK5</accession>
<feature type="region of interest" description="Disordered" evidence="1">
    <location>
        <begin position="1"/>
        <end position="161"/>
    </location>
</feature>
<comment type="caution">
    <text evidence="3">The sequence shown here is derived from an EMBL/GenBank/DDBJ whole genome shotgun (WGS) entry which is preliminary data.</text>
</comment>
<feature type="compositionally biased region" description="Low complexity" evidence="1">
    <location>
        <begin position="145"/>
        <end position="160"/>
    </location>
</feature>
<keyword evidence="2" id="KW-0812">Transmembrane</keyword>
<evidence type="ECO:0000313" key="3">
    <source>
        <dbReference type="EMBL" id="MDQ8194608.1"/>
    </source>
</evidence>
<reference evidence="3 4" key="1">
    <citation type="submission" date="2023-04" db="EMBL/GenBank/DDBJ databases">
        <title>A novel bacteria isolated from coastal sediment.</title>
        <authorList>
            <person name="Liu X.-J."/>
            <person name="Du Z.-J."/>
        </authorList>
    </citation>
    <scope>NUCLEOTIDE SEQUENCE [LARGE SCALE GENOMIC DNA]</scope>
    <source>
        <strain evidence="3 4">SDUM461004</strain>
    </source>
</reference>
<feature type="compositionally biased region" description="Polar residues" evidence="1">
    <location>
        <begin position="268"/>
        <end position="285"/>
    </location>
</feature>
<protein>
    <submittedName>
        <fullName evidence="3">Uncharacterized protein</fullName>
    </submittedName>
</protein>
<dbReference type="RefSeq" id="WP_308985075.1">
    <property type="nucleotide sequence ID" value="NZ_JARXIC010000012.1"/>
</dbReference>
<sequence>MSEDSKAKLPVKLTLSRHLKTEVDTRAQEAAQPDAAQPSPKPSVMKLKRKHDQSLTSTSSNTASDTAADSSDHTSALKQRPEISPTATKPSSSPETAAPAPEIARGKTTDKTTEAAPVFDPKNPFGKSTQESELFSNKPPADIPQTAAQAGQQAAQAASANIDSGHELEKTINQLHPTHTPNNKTHTIIPCIATILLLLLVLLGASYGLWMILEDPQASGPQLKANNQAQSSQEHNSLNPIEKAKATIAQVPVADIEEIGIPSEPANKPSNTATTNSEKTASAPQASIQTKAQVLQANTADDAGTTLAATAAVSVATNNTIDSNKQMISQYLSGIHIDGLRQGDRPMIIIQGERFQVGDLVQAETGLKFDGLRNGRLAFRDQHGIVYLKSF</sequence>
<feature type="transmembrane region" description="Helical" evidence="2">
    <location>
        <begin position="188"/>
        <end position="213"/>
    </location>
</feature>
<keyword evidence="2" id="KW-1133">Transmembrane helix</keyword>